<protein>
    <submittedName>
        <fullName evidence="1">Uncharacterized protein</fullName>
    </submittedName>
</protein>
<sequence length="458" mass="55313">MCNNYDYQKFQQKIVCFQQELSDDGKNKLKFCYDNYKQLKSLIIQSQKYFSKFQFLIEFYDLLEQFQRDKQIQDYMQQYYYLLPIIFNNQIYSGILETLSYSQQEVQELLMLTKKLSKLDENLETNKTFMDPQNLKLKSILKRISINSNNYQEISQIPFQLCYQYFYLFYLKFQQNGFEVYYQNYSKLKQSLKKIKELFKQERVLYKLMNLNIQNLRSQKIPNWEPIELNIDHNKIYLGFKEKMAELQFDNQEIEFLSYFSLFCKSITNHSFAKKNYFQLPQISNSKNNQFQITSQGDDYSISFQLRDLIKNEILQQFKQKNRGLIEIQFSENSKYYFVLQTFTFSVHEVVINSNLLNLEIDLNYQEERYVNAKFYCNDQKIILISDLQIKLQSLNGSNFQIDKIFLIYNICLQNEILIKNTANIDKKIEIIGQLSMKRSIFIQIDEISAQLLQFYIL</sequence>
<organism evidence="1 2">
    <name type="scientific">Paramecium sonneborni</name>
    <dbReference type="NCBI Taxonomy" id="65129"/>
    <lineage>
        <taxon>Eukaryota</taxon>
        <taxon>Sar</taxon>
        <taxon>Alveolata</taxon>
        <taxon>Ciliophora</taxon>
        <taxon>Intramacronucleata</taxon>
        <taxon>Oligohymenophorea</taxon>
        <taxon>Peniculida</taxon>
        <taxon>Parameciidae</taxon>
        <taxon>Paramecium</taxon>
    </lineage>
</organism>
<proteinExistence type="predicted"/>
<accession>A0A8S1L016</accession>
<evidence type="ECO:0000313" key="2">
    <source>
        <dbReference type="Proteomes" id="UP000692954"/>
    </source>
</evidence>
<dbReference type="EMBL" id="CAJJDN010000015">
    <property type="protein sequence ID" value="CAD8060958.1"/>
    <property type="molecule type" value="Genomic_DNA"/>
</dbReference>
<dbReference type="Proteomes" id="UP000692954">
    <property type="component" value="Unassembled WGS sequence"/>
</dbReference>
<name>A0A8S1L016_9CILI</name>
<keyword evidence="2" id="KW-1185">Reference proteome</keyword>
<dbReference type="OrthoDB" id="307598at2759"/>
<evidence type="ECO:0000313" key="1">
    <source>
        <dbReference type="EMBL" id="CAD8060958.1"/>
    </source>
</evidence>
<gene>
    <name evidence="1" type="ORF">PSON_ATCC_30995.1.T0150058</name>
</gene>
<dbReference type="AlphaFoldDB" id="A0A8S1L016"/>
<reference evidence="1" key="1">
    <citation type="submission" date="2021-01" db="EMBL/GenBank/DDBJ databases">
        <authorList>
            <consortium name="Genoscope - CEA"/>
            <person name="William W."/>
        </authorList>
    </citation>
    <scope>NUCLEOTIDE SEQUENCE</scope>
</reference>
<comment type="caution">
    <text evidence="1">The sequence shown here is derived from an EMBL/GenBank/DDBJ whole genome shotgun (WGS) entry which is preliminary data.</text>
</comment>